<keyword evidence="6" id="KW-0547">Nucleotide-binding</keyword>
<evidence type="ECO:0000259" key="13">
    <source>
        <dbReference type="Pfam" id="PF12627"/>
    </source>
</evidence>
<evidence type="ECO:0000256" key="3">
    <source>
        <dbReference type="ARBA" id="ARBA00022694"/>
    </source>
</evidence>
<dbReference type="PANTHER" id="PTHR47545:SF1">
    <property type="entry name" value="MULTIFUNCTIONAL CCA PROTEIN"/>
    <property type="match status" value="1"/>
</dbReference>
<evidence type="ECO:0000313" key="15">
    <source>
        <dbReference type="Proteomes" id="UP000295525"/>
    </source>
</evidence>
<evidence type="ECO:0000256" key="1">
    <source>
        <dbReference type="ARBA" id="ARBA00001946"/>
    </source>
</evidence>
<dbReference type="EMBL" id="SMAJ01000006">
    <property type="protein sequence ID" value="TCT07308.1"/>
    <property type="molecule type" value="Genomic_DNA"/>
</dbReference>
<comment type="caution">
    <text evidence="14">The sequence shown here is derived from an EMBL/GenBank/DDBJ whole genome shotgun (WGS) entry which is preliminary data.</text>
</comment>
<keyword evidence="8" id="KW-0067">ATP-binding</keyword>
<feature type="domain" description="tRNA nucleotidyltransferase/poly(A) polymerase RNA and SrmB- binding" evidence="13">
    <location>
        <begin position="169"/>
        <end position="230"/>
    </location>
</feature>
<evidence type="ECO:0000256" key="7">
    <source>
        <dbReference type="ARBA" id="ARBA00022800"/>
    </source>
</evidence>
<keyword evidence="10 11" id="KW-0694">RNA-binding</keyword>
<gene>
    <name evidence="14" type="ORF">EDC26_10632</name>
</gene>
<keyword evidence="2 11" id="KW-0808">Transferase</keyword>
<dbReference type="SUPFAM" id="SSF81301">
    <property type="entry name" value="Nucleotidyltransferase"/>
    <property type="match status" value="1"/>
</dbReference>
<keyword evidence="9" id="KW-0460">Magnesium</keyword>
<keyword evidence="3" id="KW-0819">tRNA processing</keyword>
<keyword evidence="7" id="KW-0692">RNA repair</keyword>
<sequence>MGAISPNDQTMTTAHPDPATHGLDVYIVGGAVRDRLLGLPAGDRDWVVVGSSPEEMARRGFIPVGGDFPVFLHPKTKEEYALARTERKSGRGYKGFTFYAGVDVTLAEDLKRRDLTINAIAQAADGRLFDPLEGQADIRARVLRHVGRAFVEDPVRLLRLARFAARFHDFSIAPETLALAHQLVTDGEVDMLVPERVWREVVKGLSTAQPGRMFQVLDLTGALARVMPGLIFDQAIYAQLAAAALANLPVASRFALLCRLSARPEELANHLRAPTECRDYARLLPSVLQVVAKDTRETVAGKPGGSPSGDPLEECLALLERCDALRKPARFLDLLDAAACVVDVNTAIWRERVSAVRSIDAGAIAQACRGEPEKIKIALREARLTALAKLMKRGV</sequence>
<dbReference type="GO" id="GO:0004810">
    <property type="term" value="F:CCA tRNA nucleotidyltransferase activity"/>
    <property type="evidence" value="ECO:0007669"/>
    <property type="project" value="InterPro"/>
</dbReference>
<evidence type="ECO:0000256" key="5">
    <source>
        <dbReference type="ARBA" id="ARBA00022723"/>
    </source>
</evidence>
<dbReference type="InterPro" id="IPR032828">
    <property type="entry name" value="PolyA_RNA-bd"/>
</dbReference>
<dbReference type="GO" id="GO:0003723">
    <property type="term" value="F:RNA binding"/>
    <property type="evidence" value="ECO:0007669"/>
    <property type="project" value="UniProtKB-KW"/>
</dbReference>
<dbReference type="Proteomes" id="UP000295525">
    <property type="component" value="Unassembled WGS sequence"/>
</dbReference>
<dbReference type="PIRSF" id="PIRSF000813">
    <property type="entry name" value="CCA_bact"/>
    <property type="match status" value="1"/>
</dbReference>
<dbReference type="CDD" id="cd05398">
    <property type="entry name" value="NT_ClassII-CCAase"/>
    <property type="match status" value="1"/>
</dbReference>
<evidence type="ECO:0000256" key="8">
    <source>
        <dbReference type="ARBA" id="ARBA00022840"/>
    </source>
</evidence>
<proteinExistence type="inferred from homology"/>
<keyword evidence="4" id="KW-0548">Nucleotidyltransferase</keyword>
<evidence type="ECO:0000313" key="14">
    <source>
        <dbReference type="EMBL" id="TCT07308.1"/>
    </source>
</evidence>
<name>A0A4V2UYG5_9BURK</name>
<dbReference type="InterPro" id="IPR012006">
    <property type="entry name" value="CCA_bact"/>
</dbReference>
<evidence type="ECO:0000256" key="9">
    <source>
        <dbReference type="ARBA" id="ARBA00022842"/>
    </source>
</evidence>
<evidence type="ECO:0000259" key="12">
    <source>
        <dbReference type="Pfam" id="PF01743"/>
    </source>
</evidence>
<dbReference type="PANTHER" id="PTHR47545">
    <property type="entry name" value="MULTIFUNCTIONAL CCA PROTEIN"/>
    <property type="match status" value="1"/>
</dbReference>
<dbReference type="Pfam" id="PF12627">
    <property type="entry name" value="PolyA_pol_RNAbd"/>
    <property type="match status" value="1"/>
</dbReference>
<evidence type="ECO:0000256" key="4">
    <source>
        <dbReference type="ARBA" id="ARBA00022695"/>
    </source>
</evidence>
<dbReference type="GO" id="GO:0001680">
    <property type="term" value="P:tRNA 3'-terminal CCA addition"/>
    <property type="evidence" value="ECO:0007669"/>
    <property type="project" value="InterPro"/>
</dbReference>
<evidence type="ECO:0000256" key="6">
    <source>
        <dbReference type="ARBA" id="ARBA00022741"/>
    </source>
</evidence>
<dbReference type="InterPro" id="IPR043519">
    <property type="entry name" value="NT_sf"/>
</dbReference>
<keyword evidence="15" id="KW-1185">Reference proteome</keyword>
<comment type="similarity">
    <text evidence="11">Belongs to the tRNA nucleotidyltransferase/poly(A) polymerase family.</text>
</comment>
<evidence type="ECO:0000256" key="10">
    <source>
        <dbReference type="ARBA" id="ARBA00022884"/>
    </source>
</evidence>
<feature type="domain" description="Poly A polymerase head" evidence="12">
    <location>
        <begin position="25"/>
        <end position="144"/>
    </location>
</feature>
<keyword evidence="5" id="KW-0479">Metal-binding</keyword>
<dbReference type="GO" id="GO:0042245">
    <property type="term" value="P:RNA repair"/>
    <property type="evidence" value="ECO:0007669"/>
    <property type="project" value="UniProtKB-KW"/>
</dbReference>
<reference evidence="14 15" key="1">
    <citation type="submission" date="2019-03" db="EMBL/GenBank/DDBJ databases">
        <title>Genomic Encyclopedia of Type Strains, Phase IV (KMG-IV): sequencing the most valuable type-strain genomes for metagenomic binning, comparative biology and taxonomic classification.</title>
        <authorList>
            <person name="Goeker M."/>
        </authorList>
    </citation>
    <scope>NUCLEOTIDE SEQUENCE [LARGE SCALE GENOMIC DNA]</scope>
    <source>
        <strain evidence="14 15">DSM 24591</strain>
    </source>
</reference>
<dbReference type="Gene3D" id="1.10.3090.10">
    <property type="entry name" value="cca-adding enzyme, domain 2"/>
    <property type="match status" value="1"/>
</dbReference>
<accession>A0A4V2UYG5</accession>
<dbReference type="InterPro" id="IPR002646">
    <property type="entry name" value="PolA_pol_head_dom"/>
</dbReference>
<comment type="cofactor">
    <cofactor evidence="1">
        <name>Mg(2+)</name>
        <dbReference type="ChEBI" id="CHEBI:18420"/>
    </cofactor>
</comment>
<dbReference type="GO" id="GO:0046872">
    <property type="term" value="F:metal ion binding"/>
    <property type="evidence" value="ECO:0007669"/>
    <property type="project" value="UniProtKB-KW"/>
</dbReference>
<dbReference type="SUPFAM" id="SSF81891">
    <property type="entry name" value="Poly A polymerase C-terminal region-like"/>
    <property type="match status" value="1"/>
</dbReference>
<organism evidence="14 15">
    <name type="scientific">Paralcaligenes ureilyticus</name>
    <dbReference type="NCBI Taxonomy" id="627131"/>
    <lineage>
        <taxon>Bacteria</taxon>
        <taxon>Pseudomonadati</taxon>
        <taxon>Pseudomonadota</taxon>
        <taxon>Betaproteobacteria</taxon>
        <taxon>Burkholderiales</taxon>
        <taxon>Alcaligenaceae</taxon>
        <taxon>Paralcaligenes</taxon>
    </lineage>
</organism>
<protein>
    <submittedName>
        <fullName evidence="14">tRNA nucleotidyltransferase (CCA-adding enzyme)</fullName>
    </submittedName>
</protein>
<evidence type="ECO:0000256" key="2">
    <source>
        <dbReference type="ARBA" id="ARBA00022679"/>
    </source>
</evidence>
<dbReference type="GO" id="GO:0005524">
    <property type="term" value="F:ATP binding"/>
    <property type="evidence" value="ECO:0007669"/>
    <property type="project" value="UniProtKB-KW"/>
</dbReference>
<dbReference type="InterPro" id="IPR050124">
    <property type="entry name" value="tRNA_CCA-adding_enzyme"/>
</dbReference>
<dbReference type="Gene3D" id="3.30.460.10">
    <property type="entry name" value="Beta Polymerase, domain 2"/>
    <property type="match status" value="1"/>
</dbReference>
<evidence type="ECO:0000256" key="11">
    <source>
        <dbReference type="RuleBase" id="RU003953"/>
    </source>
</evidence>
<dbReference type="AlphaFoldDB" id="A0A4V2UYG5"/>
<dbReference type="Pfam" id="PF01743">
    <property type="entry name" value="PolyA_pol"/>
    <property type="match status" value="1"/>
</dbReference>